<protein>
    <submittedName>
        <fullName evidence="2">Uncharacterized protein</fullName>
    </submittedName>
</protein>
<feature type="region of interest" description="Disordered" evidence="1">
    <location>
        <begin position="153"/>
        <end position="177"/>
    </location>
</feature>
<evidence type="ECO:0000313" key="2">
    <source>
        <dbReference type="EMBL" id="KAJ1152861.1"/>
    </source>
</evidence>
<dbReference type="Proteomes" id="UP001066276">
    <property type="component" value="Chromosome 5"/>
</dbReference>
<feature type="compositionally biased region" description="Polar residues" evidence="1">
    <location>
        <begin position="208"/>
        <end position="221"/>
    </location>
</feature>
<evidence type="ECO:0000313" key="3">
    <source>
        <dbReference type="Proteomes" id="UP001066276"/>
    </source>
</evidence>
<sequence>MTLNTTFMCETESKSGSLELNPLHVTKVAGEHPRACGAAPIVRGEKGEAVGSEQHPVGGATRRAPQAQLTGRGGKKNLRERGTEKRVARMYKQPGWKDEKQVCALKDSETWEPKWDELTGQAQELAVMVSQLEEGMKEVSQLTVVRTALREAYGTPLQQGDEDQEPPDEENFSLGEGKNIEASRIVSTLLVTLGEWDSKGCSKKVGRQDSSQSVGDQQTWSGHKGTEPFGGKGPSISPFHCHVRMER</sequence>
<accession>A0AAV7RMM6</accession>
<gene>
    <name evidence="2" type="ORF">NDU88_005635</name>
</gene>
<reference evidence="2" key="1">
    <citation type="journal article" date="2022" name="bioRxiv">
        <title>Sequencing and chromosome-scale assembly of the giantPleurodeles waltlgenome.</title>
        <authorList>
            <person name="Brown T."/>
            <person name="Elewa A."/>
            <person name="Iarovenko S."/>
            <person name="Subramanian E."/>
            <person name="Araus A.J."/>
            <person name="Petzold A."/>
            <person name="Susuki M."/>
            <person name="Suzuki K.-i.T."/>
            <person name="Hayashi T."/>
            <person name="Toyoda A."/>
            <person name="Oliveira C."/>
            <person name="Osipova E."/>
            <person name="Leigh N.D."/>
            <person name="Simon A."/>
            <person name="Yun M.H."/>
        </authorList>
    </citation>
    <scope>NUCLEOTIDE SEQUENCE</scope>
    <source>
        <strain evidence="2">20211129_DDA</strain>
        <tissue evidence="2">Liver</tissue>
    </source>
</reference>
<feature type="region of interest" description="Disordered" evidence="1">
    <location>
        <begin position="199"/>
        <end position="247"/>
    </location>
</feature>
<proteinExistence type="predicted"/>
<evidence type="ECO:0000256" key="1">
    <source>
        <dbReference type="SAM" id="MobiDB-lite"/>
    </source>
</evidence>
<dbReference type="EMBL" id="JANPWB010000009">
    <property type="protein sequence ID" value="KAJ1152861.1"/>
    <property type="molecule type" value="Genomic_DNA"/>
</dbReference>
<name>A0AAV7RMM6_PLEWA</name>
<dbReference type="AlphaFoldDB" id="A0AAV7RMM6"/>
<comment type="caution">
    <text evidence="2">The sequence shown here is derived from an EMBL/GenBank/DDBJ whole genome shotgun (WGS) entry which is preliminary data.</text>
</comment>
<keyword evidence="3" id="KW-1185">Reference proteome</keyword>
<feature type="compositionally biased region" description="Acidic residues" evidence="1">
    <location>
        <begin position="160"/>
        <end position="171"/>
    </location>
</feature>
<feature type="region of interest" description="Disordered" evidence="1">
    <location>
        <begin position="47"/>
        <end position="76"/>
    </location>
</feature>
<organism evidence="2 3">
    <name type="scientific">Pleurodeles waltl</name>
    <name type="common">Iberian ribbed newt</name>
    <dbReference type="NCBI Taxonomy" id="8319"/>
    <lineage>
        <taxon>Eukaryota</taxon>
        <taxon>Metazoa</taxon>
        <taxon>Chordata</taxon>
        <taxon>Craniata</taxon>
        <taxon>Vertebrata</taxon>
        <taxon>Euteleostomi</taxon>
        <taxon>Amphibia</taxon>
        <taxon>Batrachia</taxon>
        <taxon>Caudata</taxon>
        <taxon>Salamandroidea</taxon>
        <taxon>Salamandridae</taxon>
        <taxon>Pleurodelinae</taxon>
        <taxon>Pleurodeles</taxon>
    </lineage>
</organism>